<name>A0A4P6X2T3_HYDPS</name>
<dbReference type="EMBL" id="CP037867">
    <property type="protein sequence ID" value="QBM28808.1"/>
    <property type="molecule type" value="Genomic_DNA"/>
</dbReference>
<accession>A0A4P6X2T3</accession>
<evidence type="ECO:0000313" key="2">
    <source>
        <dbReference type="Proteomes" id="UP000293912"/>
    </source>
</evidence>
<evidence type="ECO:0000313" key="1">
    <source>
        <dbReference type="EMBL" id="QBM28808.1"/>
    </source>
</evidence>
<dbReference type="AlphaFoldDB" id="A0A4P6X2T3"/>
<keyword evidence="2" id="KW-1185">Reference proteome</keyword>
<organism evidence="1 2">
    <name type="scientific">Hydrogenophaga pseudoflava</name>
    <name type="common">Pseudomonas carboxydoflava</name>
    <dbReference type="NCBI Taxonomy" id="47421"/>
    <lineage>
        <taxon>Bacteria</taxon>
        <taxon>Pseudomonadati</taxon>
        <taxon>Pseudomonadota</taxon>
        <taxon>Betaproteobacteria</taxon>
        <taxon>Burkholderiales</taxon>
        <taxon>Comamonadaceae</taxon>
        <taxon>Hydrogenophaga</taxon>
    </lineage>
</organism>
<protein>
    <submittedName>
        <fullName evidence="1">Adenylate and Guanylate cyclase catalytic domain protein</fullName>
    </submittedName>
</protein>
<sequence>MGLKDDLAAEVKKTFATQWEVQKTDSVPAPEDLRLNANHAKDLERATVLYADLDGSTNMVDSYDWTFSAEIYKTYLRCAAQVIRSEGGGITAYDGDRVMAVFTGGTKNTSAVRAALKINYAVCEIIRPAMKAQYPLKEFTLKHVVGVDSTQLRTARIGVRGDSDLVWIGRAANYAAKLTSLSEKATWITKAVYDSMNDEVKFSSGTNMWERRLWTSMSDMEIYCSTFWWRIP</sequence>
<dbReference type="SUPFAM" id="SSF55073">
    <property type="entry name" value="Nucleotide cyclase"/>
    <property type="match status" value="1"/>
</dbReference>
<dbReference type="KEGG" id="hpse:HPF_13995"/>
<dbReference type="RefSeq" id="WP_133156933.1">
    <property type="nucleotide sequence ID" value="NZ_CP037867.1"/>
</dbReference>
<reference evidence="1 2" key="1">
    <citation type="submission" date="2019-03" db="EMBL/GenBank/DDBJ databases">
        <authorList>
            <person name="Sebastian G."/>
            <person name="Baumann P."/>
            <person name="Ruckert C."/>
            <person name="Kalinowski J."/>
            <person name="Nebel B."/>
            <person name="Takors R."/>
            <person name="Blombach B."/>
        </authorList>
    </citation>
    <scope>NUCLEOTIDE SEQUENCE [LARGE SCALE GENOMIC DNA]</scope>
    <source>
        <strain evidence="1 2">DSM 1084</strain>
    </source>
</reference>
<dbReference type="Gene3D" id="3.30.70.1230">
    <property type="entry name" value="Nucleotide cyclase"/>
    <property type="match status" value="1"/>
</dbReference>
<gene>
    <name evidence="1" type="ORF">HPF_13995</name>
</gene>
<proteinExistence type="predicted"/>
<dbReference type="InterPro" id="IPR029787">
    <property type="entry name" value="Nucleotide_cyclase"/>
</dbReference>
<dbReference type="Proteomes" id="UP000293912">
    <property type="component" value="Chromosome"/>
</dbReference>